<dbReference type="AlphaFoldDB" id="A0A3N2PMW3"/>
<sequence length="116" mass="13016">MAKWTPETARAGLTQRGTRYLGAAVVLWMVGRPWGYNCEGLWIVIVCSIVSSGSDYLKVPQRLELLDRPAVTQDMEGCGLPILDKFEKKGNCLSINAHKMPLRRGFRRSVPRDPIT</sequence>
<evidence type="ECO:0000313" key="2">
    <source>
        <dbReference type="Proteomes" id="UP000272025"/>
    </source>
</evidence>
<keyword evidence="2" id="KW-1185">Reference proteome</keyword>
<organism evidence="1 2">
    <name type="scientific">Sodiomyces alkalinus (strain CBS 110278 / VKM F-3762 / F11)</name>
    <name type="common">Alkaliphilic filamentous fungus</name>
    <dbReference type="NCBI Taxonomy" id="1314773"/>
    <lineage>
        <taxon>Eukaryota</taxon>
        <taxon>Fungi</taxon>
        <taxon>Dikarya</taxon>
        <taxon>Ascomycota</taxon>
        <taxon>Pezizomycotina</taxon>
        <taxon>Sordariomycetes</taxon>
        <taxon>Hypocreomycetidae</taxon>
        <taxon>Glomerellales</taxon>
        <taxon>Plectosphaerellaceae</taxon>
        <taxon>Sodiomyces</taxon>
    </lineage>
</organism>
<dbReference type="Proteomes" id="UP000272025">
    <property type="component" value="Unassembled WGS sequence"/>
</dbReference>
<protein>
    <submittedName>
        <fullName evidence="1">Uncharacterized protein</fullName>
    </submittedName>
</protein>
<dbReference type="RefSeq" id="XP_028463661.1">
    <property type="nucleotide sequence ID" value="XM_028609525.1"/>
</dbReference>
<dbReference type="GeneID" id="39578003"/>
<accession>A0A3N2PMW3</accession>
<dbReference type="EMBL" id="ML119060">
    <property type="protein sequence ID" value="ROT35855.1"/>
    <property type="molecule type" value="Genomic_DNA"/>
</dbReference>
<name>A0A3N2PMW3_SODAK</name>
<reference evidence="1 2" key="1">
    <citation type="journal article" date="2018" name="Mol. Ecol.">
        <title>The obligate alkalophilic soda-lake fungus Sodiomyces alkalinus has shifted to a protein diet.</title>
        <authorList>
            <person name="Grum-Grzhimaylo A.A."/>
            <person name="Falkoski D.L."/>
            <person name="van den Heuvel J."/>
            <person name="Valero-Jimenez C.A."/>
            <person name="Min B."/>
            <person name="Choi I.G."/>
            <person name="Lipzen A."/>
            <person name="Daum C.G."/>
            <person name="Aanen D.K."/>
            <person name="Tsang A."/>
            <person name="Henrissat B."/>
            <person name="Bilanenko E.N."/>
            <person name="de Vries R.P."/>
            <person name="van Kan J.A.L."/>
            <person name="Grigoriev I.V."/>
            <person name="Debets A.J.M."/>
        </authorList>
    </citation>
    <scope>NUCLEOTIDE SEQUENCE [LARGE SCALE GENOMIC DNA]</scope>
    <source>
        <strain evidence="1 2">F11</strain>
    </source>
</reference>
<evidence type="ECO:0000313" key="1">
    <source>
        <dbReference type="EMBL" id="ROT35855.1"/>
    </source>
</evidence>
<proteinExistence type="predicted"/>
<dbReference type="OrthoDB" id="2687876at2759"/>
<gene>
    <name evidence="1" type="ORF">SODALDRAFT_320349</name>
</gene>